<evidence type="ECO:0000256" key="10">
    <source>
        <dbReference type="ARBA" id="ARBA00023136"/>
    </source>
</evidence>
<evidence type="ECO:0000256" key="5">
    <source>
        <dbReference type="ARBA" id="ARBA00022692"/>
    </source>
</evidence>
<evidence type="ECO:0000256" key="3">
    <source>
        <dbReference type="ARBA" id="ARBA00022475"/>
    </source>
</evidence>
<feature type="transmembrane region" description="Helical" evidence="11">
    <location>
        <begin position="476"/>
        <end position="492"/>
    </location>
</feature>
<dbReference type="SUPFAM" id="SSF54862">
    <property type="entry name" value="4Fe-4S ferredoxins"/>
    <property type="match status" value="1"/>
</dbReference>
<dbReference type="InterPro" id="IPR017896">
    <property type="entry name" value="4Fe4S_Fe-S-bd"/>
</dbReference>
<evidence type="ECO:0000256" key="9">
    <source>
        <dbReference type="ARBA" id="ARBA00023014"/>
    </source>
</evidence>
<dbReference type="Gene3D" id="1.20.1630.10">
    <property type="entry name" value="Formate dehydrogenase/DMSO reductase domain"/>
    <property type="match status" value="1"/>
</dbReference>
<keyword evidence="3" id="KW-1003">Cell membrane</keyword>
<evidence type="ECO:0000256" key="8">
    <source>
        <dbReference type="ARBA" id="ARBA00023004"/>
    </source>
</evidence>
<feature type="transmembrane region" description="Helical" evidence="11">
    <location>
        <begin position="306"/>
        <end position="327"/>
    </location>
</feature>
<dbReference type="AlphaFoldDB" id="A0A932MP90"/>
<dbReference type="Pfam" id="PF03916">
    <property type="entry name" value="NrfD"/>
    <property type="match status" value="1"/>
</dbReference>
<name>A0A932MP90_UNCTE</name>
<dbReference type="Pfam" id="PF13247">
    <property type="entry name" value="Fer4_11"/>
    <property type="match status" value="1"/>
</dbReference>
<keyword evidence="4" id="KW-0004">4Fe-4S</keyword>
<dbReference type="GO" id="GO:0005886">
    <property type="term" value="C:plasma membrane"/>
    <property type="evidence" value="ECO:0007669"/>
    <property type="project" value="UniProtKB-SubCell"/>
</dbReference>
<reference evidence="13" key="1">
    <citation type="submission" date="2020-07" db="EMBL/GenBank/DDBJ databases">
        <title>Huge and variable diversity of episymbiotic CPR bacteria and DPANN archaea in groundwater ecosystems.</title>
        <authorList>
            <person name="He C.Y."/>
            <person name="Keren R."/>
            <person name="Whittaker M."/>
            <person name="Farag I.F."/>
            <person name="Doudna J."/>
            <person name="Cate J.H.D."/>
            <person name="Banfield J.F."/>
        </authorList>
    </citation>
    <scope>NUCLEOTIDE SEQUENCE</scope>
    <source>
        <strain evidence="13">NC_groundwater_763_Ag_S-0.2um_68_21</strain>
    </source>
</reference>
<sequence>MPRYAMAIDLRACIGCHACTIACKAEHDIPIGVWRCWVKEVEKGLFPDTRREFLPVLCNQCGDAPCKNICPTGALFRRRDGIVDLDADWCIGCKSCMAACPYDQIFIDPNTNTAEKCNFCANRLESGIEPACVVVCPTQCRVFGDVDDPSSKISRLTAHEPITVRKPEYNTRPNIYYVEGSRGLLDPTHAAQSGIYKQGEMDELRKAAMPPWENKRGASRTVYDTFHKTPWGEQIELYLLTKGLSTGLFVLSLLFWWQGFESSLFSVWAPVLGGLLLAGTGALLITDLKRPERFYYILLRPNWGSWMAWGTWFIAANGLLIGLWVLAGLAGAEGLMEALLWPAVLSGVLASIYTGFFFAQASARDLWKGSENTLGIAAQSGLKGAAALLFLAALLPIREREEAVIALGGVLAVLVLLHTCILAFSVLAHRFGAPAHERAIELLVRGPFRRDFWGGAILLGCALPLLLLYWRGLGGWGSVAAGLLALAGSYFWDRAWVRAGQAVPLS</sequence>
<evidence type="ECO:0000313" key="14">
    <source>
        <dbReference type="Proteomes" id="UP000782312"/>
    </source>
</evidence>
<evidence type="ECO:0000256" key="2">
    <source>
        <dbReference type="ARBA" id="ARBA00008929"/>
    </source>
</evidence>
<dbReference type="GO" id="GO:0046872">
    <property type="term" value="F:metal ion binding"/>
    <property type="evidence" value="ECO:0007669"/>
    <property type="project" value="UniProtKB-KW"/>
</dbReference>
<comment type="subcellular location">
    <subcellularLocation>
        <location evidence="1">Cell membrane</location>
        <topology evidence="1">Multi-pass membrane protein</topology>
    </subcellularLocation>
</comment>
<dbReference type="PANTHER" id="PTHR43177">
    <property type="entry name" value="PROTEIN NRFC"/>
    <property type="match status" value="1"/>
</dbReference>
<evidence type="ECO:0000256" key="4">
    <source>
        <dbReference type="ARBA" id="ARBA00022485"/>
    </source>
</evidence>
<feature type="domain" description="4Fe-4S ferredoxin-type" evidence="12">
    <location>
        <begin position="81"/>
        <end position="110"/>
    </location>
</feature>
<dbReference type="GO" id="GO:0051539">
    <property type="term" value="F:4 iron, 4 sulfur cluster binding"/>
    <property type="evidence" value="ECO:0007669"/>
    <property type="project" value="UniProtKB-KW"/>
</dbReference>
<keyword evidence="6" id="KW-0479">Metal-binding</keyword>
<dbReference type="PROSITE" id="PS51379">
    <property type="entry name" value="4FE4S_FER_2"/>
    <property type="match status" value="3"/>
</dbReference>
<keyword evidence="10 11" id="KW-0472">Membrane</keyword>
<evidence type="ECO:0000256" key="11">
    <source>
        <dbReference type="SAM" id="Phobius"/>
    </source>
</evidence>
<feature type="transmembrane region" description="Helical" evidence="11">
    <location>
        <begin position="380"/>
        <end position="397"/>
    </location>
</feature>
<evidence type="ECO:0000256" key="7">
    <source>
        <dbReference type="ARBA" id="ARBA00022989"/>
    </source>
</evidence>
<keyword evidence="8" id="KW-0408">Iron</keyword>
<comment type="caution">
    <text evidence="13">The sequence shown here is derived from an EMBL/GenBank/DDBJ whole genome shotgun (WGS) entry which is preliminary data.</text>
</comment>
<dbReference type="EMBL" id="JACPUR010000030">
    <property type="protein sequence ID" value="MBI3128382.1"/>
    <property type="molecule type" value="Genomic_DNA"/>
</dbReference>
<comment type="similarity">
    <text evidence="2">Belongs to the NrfD family.</text>
</comment>
<dbReference type="Proteomes" id="UP000782312">
    <property type="component" value="Unassembled WGS sequence"/>
</dbReference>
<accession>A0A932MP90</accession>
<dbReference type="CDD" id="cd10551">
    <property type="entry name" value="PsrB"/>
    <property type="match status" value="1"/>
</dbReference>
<dbReference type="PROSITE" id="PS00198">
    <property type="entry name" value="4FE4S_FER_1"/>
    <property type="match status" value="1"/>
</dbReference>
<organism evidence="13 14">
    <name type="scientific">Tectimicrobiota bacterium</name>
    <dbReference type="NCBI Taxonomy" id="2528274"/>
    <lineage>
        <taxon>Bacteria</taxon>
        <taxon>Pseudomonadati</taxon>
        <taxon>Nitrospinota/Tectimicrobiota group</taxon>
        <taxon>Candidatus Tectimicrobiota</taxon>
    </lineage>
</organism>
<dbReference type="InterPro" id="IPR017900">
    <property type="entry name" value="4Fe4S_Fe_S_CS"/>
</dbReference>
<dbReference type="InterPro" id="IPR005614">
    <property type="entry name" value="NrfD-like"/>
</dbReference>
<feature type="transmembrane region" description="Helical" evidence="11">
    <location>
        <begin position="339"/>
        <end position="359"/>
    </location>
</feature>
<gene>
    <name evidence="13" type="primary">nrfD</name>
    <name evidence="13" type="ORF">HYZ11_12315</name>
</gene>
<feature type="domain" description="4Fe-4S ferredoxin-type" evidence="12">
    <location>
        <begin position="49"/>
        <end position="80"/>
    </location>
</feature>
<evidence type="ECO:0000256" key="6">
    <source>
        <dbReference type="ARBA" id="ARBA00022723"/>
    </source>
</evidence>
<dbReference type="Gene3D" id="3.30.70.20">
    <property type="match status" value="2"/>
</dbReference>
<protein>
    <submittedName>
        <fullName evidence="13">Polysulfide reductase NrfD</fullName>
    </submittedName>
</protein>
<keyword evidence="7 11" id="KW-1133">Transmembrane helix</keyword>
<feature type="transmembrane region" description="Helical" evidence="11">
    <location>
        <begin position="452"/>
        <end position="470"/>
    </location>
</feature>
<feature type="domain" description="4Fe-4S ferredoxin-type" evidence="12">
    <location>
        <begin position="4"/>
        <end position="34"/>
    </location>
</feature>
<keyword evidence="9" id="KW-0411">Iron-sulfur</keyword>
<dbReference type="PANTHER" id="PTHR43177:SF3">
    <property type="entry name" value="PROTEIN NRFC HOMOLOG"/>
    <property type="match status" value="1"/>
</dbReference>
<evidence type="ECO:0000259" key="12">
    <source>
        <dbReference type="PROSITE" id="PS51379"/>
    </source>
</evidence>
<dbReference type="InterPro" id="IPR050954">
    <property type="entry name" value="ET_IronSulfur_Cluster-Binding"/>
</dbReference>
<feature type="transmembrane region" description="Helical" evidence="11">
    <location>
        <begin position="403"/>
        <end position="431"/>
    </location>
</feature>
<evidence type="ECO:0000313" key="13">
    <source>
        <dbReference type="EMBL" id="MBI3128382.1"/>
    </source>
</evidence>
<evidence type="ECO:0000256" key="1">
    <source>
        <dbReference type="ARBA" id="ARBA00004651"/>
    </source>
</evidence>
<feature type="transmembrane region" description="Helical" evidence="11">
    <location>
        <begin position="237"/>
        <end position="257"/>
    </location>
</feature>
<proteinExistence type="inferred from homology"/>
<keyword evidence="5 11" id="KW-0812">Transmembrane</keyword>
<feature type="transmembrane region" description="Helical" evidence="11">
    <location>
        <begin position="263"/>
        <end position="285"/>
    </location>
</feature>